<reference evidence="2 3" key="1">
    <citation type="submission" date="2023-10" db="EMBL/GenBank/DDBJ databases">
        <title>Genomes of two closely related lineages of the louse Polyplax serrata with different host specificities.</title>
        <authorList>
            <person name="Martinu J."/>
            <person name="Tarabai H."/>
            <person name="Stefka J."/>
            <person name="Hypsa V."/>
        </authorList>
    </citation>
    <scope>NUCLEOTIDE SEQUENCE [LARGE SCALE GENOMIC DNA]</scope>
    <source>
        <strain evidence="2">HR10_N</strain>
    </source>
</reference>
<dbReference type="GO" id="GO:0048255">
    <property type="term" value="P:mRNA stabilization"/>
    <property type="evidence" value="ECO:0007669"/>
    <property type="project" value="TreeGrafter"/>
</dbReference>
<evidence type="ECO:0000256" key="1">
    <source>
        <dbReference type="SAM" id="MobiDB-lite"/>
    </source>
</evidence>
<comment type="caution">
    <text evidence="2">The sequence shown here is derived from an EMBL/GenBank/DDBJ whole genome shotgun (WGS) entry which is preliminary data.</text>
</comment>
<dbReference type="Proteomes" id="UP001372834">
    <property type="component" value="Unassembled WGS sequence"/>
</dbReference>
<dbReference type="GO" id="GO:0005737">
    <property type="term" value="C:cytoplasm"/>
    <property type="evidence" value="ECO:0007669"/>
    <property type="project" value="TreeGrafter"/>
</dbReference>
<accession>A0AAN8P5P5</accession>
<name>A0AAN8P5P5_POLSC</name>
<dbReference type="EMBL" id="JAWJWE010000003">
    <property type="protein sequence ID" value="KAK6639089.1"/>
    <property type="molecule type" value="Genomic_DNA"/>
</dbReference>
<feature type="region of interest" description="Disordered" evidence="1">
    <location>
        <begin position="804"/>
        <end position="854"/>
    </location>
</feature>
<proteinExistence type="predicted"/>
<feature type="compositionally biased region" description="Polar residues" evidence="1">
    <location>
        <begin position="835"/>
        <end position="854"/>
    </location>
</feature>
<sequence length="874" mass="98249">MDKCETEHVPILQNGIFDSSIKNAMPRSYSSWSSQNFLENNVDNLELVENLQLCNSMVDDVVAKVFEEETLNSESGDFLKSKYEFTFNNSNIFSNFCNPPDTHWSHVPQNNEKSTVLQETEPKLSDFNFKSKSSFGEFNPNTLDQSSGMVPQGLNFNSLNKNFESLKNFIGGMGESLDSGFASPAEKQIYNSGLSEPDDTIIGQGLPNDQELYNYLQLFSNRFGKLNLSTEIQQPNTDVSTSRNYTHQNLPLDIQSNQILDDSGINIYNMNFNSPGLNVEGDSTLNYSGTVSQNLLKQFNEQGHSASEKFRLKKEADDGFPQHLAHNIREDQNHQFGKSQYLKNCLSSFNNNNNNNIYSNQSNNNIFFNFFGGSPNHYSSASSPNLQKPMLAVDDMNNLHVKNENLMNGYNMNYPYMKINEVQNVMKPNGTNFNGKEPQYNSPAVPVSKNVPMKKGFTMPGSNNYNLGHLEGNFEGIFNPNIDNDLRNLTGYNGFVPNFNNNINNNNISGVKNNNISDESLKANWSAIGLPKVNGTNPQFMSNSPTEMHSTALPQFNAFMDSRQGQMFPPSHVVCPSPMEGTHYPPEIFAELTRTAALNSFHIPCGHDALPYPIFGIPPPLYGVRHLRRSGPSSELHLRLEECYDQFKHLEKERKKTEAELARNNPGKKVSSANNIPVPRLPPNPSRVDRLIVDQLREHARVITLVAKMERLRGENVNGNIHTTMETWLDAIKKVQCRRREELINASNRHQDMIARIETYRVQEDKDILALAASIQDLSKASRKARTAMWCSLMVTLLKNLTTSGTSENSAEENSEENQQASETSGSCTPDVDANKSQDNSSVTNTKKFSNGNIENGMKHLVCSWRESETDFKA</sequence>
<gene>
    <name evidence="2" type="ORF">RUM43_007359</name>
</gene>
<dbReference type="PANTHER" id="PTHR33861:SF5">
    <property type="entry name" value="GAMMA-TUBULIN COMPLEX COMPONENT"/>
    <property type="match status" value="1"/>
</dbReference>
<evidence type="ECO:0008006" key="4">
    <source>
        <dbReference type="Google" id="ProtNLM"/>
    </source>
</evidence>
<dbReference type="AlphaFoldDB" id="A0AAN8P5P5"/>
<organism evidence="2 3">
    <name type="scientific">Polyplax serrata</name>
    <name type="common">Common mouse louse</name>
    <dbReference type="NCBI Taxonomy" id="468196"/>
    <lineage>
        <taxon>Eukaryota</taxon>
        <taxon>Metazoa</taxon>
        <taxon>Ecdysozoa</taxon>
        <taxon>Arthropoda</taxon>
        <taxon>Hexapoda</taxon>
        <taxon>Insecta</taxon>
        <taxon>Pterygota</taxon>
        <taxon>Neoptera</taxon>
        <taxon>Paraneoptera</taxon>
        <taxon>Psocodea</taxon>
        <taxon>Troctomorpha</taxon>
        <taxon>Phthiraptera</taxon>
        <taxon>Anoplura</taxon>
        <taxon>Polyplacidae</taxon>
        <taxon>Polyplax</taxon>
    </lineage>
</organism>
<dbReference type="InterPro" id="IPR027963">
    <property type="entry name" value="MEIOC"/>
</dbReference>
<protein>
    <recommendedName>
        <fullName evidence="4">Meiosis-specific coiled-coil domain-containing protein MEIOC</fullName>
    </recommendedName>
</protein>
<evidence type="ECO:0000313" key="3">
    <source>
        <dbReference type="Proteomes" id="UP001372834"/>
    </source>
</evidence>
<dbReference type="GO" id="GO:0005634">
    <property type="term" value="C:nucleus"/>
    <property type="evidence" value="ECO:0007669"/>
    <property type="project" value="TreeGrafter"/>
</dbReference>
<dbReference type="Pfam" id="PF15189">
    <property type="entry name" value="MEIOC"/>
    <property type="match status" value="1"/>
</dbReference>
<evidence type="ECO:0000313" key="2">
    <source>
        <dbReference type="EMBL" id="KAK6639089.1"/>
    </source>
</evidence>
<dbReference type="GO" id="GO:0007141">
    <property type="term" value="P:male meiosis I"/>
    <property type="evidence" value="ECO:0007669"/>
    <property type="project" value="TreeGrafter"/>
</dbReference>
<dbReference type="PANTHER" id="PTHR33861">
    <property type="entry name" value="PROTEIN CBG18333"/>
    <property type="match status" value="1"/>
</dbReference>
<dbReference type="GO" id="GO:0007144">
    <property type="term" value="P:female meiosis I"/>
    <property type="evidence" value="ECO:0007669"/>
    <property type="project" value="TreeGrafter"/>
</dbReference>
<feature type="region of interest" description="Disordered" evidence="1">
    <location>
        <begin position="655"/>
        <end position="681"/>
    </location>
</feature>